<name>A0A841J4F5_9SPHI</name>
<evidence type="ECO:0000256" key="1">
    <source>
        <dbReference type="ARBA" id="ARBA00022553"/>
    </source>
</evidence>
<dbReference type="Gene3D" id="3.40.50.2300">
    <property type="match status" value="1"/>
</dbReference>
<evidence type="ECO:0000313" key="4">
    <source>
        <dbReference type="EMBL" id="MBB6126079.1"/>
    </source>
</evidence>
<dbReference type="GO" id="GO:0000160">
    <property type="term" value="P:phosphorelay signal transduction system"/>
    <property type="evidence" value="ECO:0007669"/>
    <property type="project" value="InterPro"/>
</dbReference>
<evidence type="ECO:0000313" key="5">
    <source>
        <dbReference type="Proteomes" id="UP000548326"/>
    </source>
</evidence>
<dbReference type="Pfam" id="PF00072">
    <property type="entry name" value="Response_reg"/>
    <property type="match status" value="1"/>
</dbReference>
<dbReference type="PANTHER" id="PTHR44591">
    <property type="entry name" value="STRESS RESPONSE REGULATOR PROTEIN 1"/>
    <property type="match status" value="1"/>
</dbReference>
<dbReference type="PANTHER" id="PTHR44591:SF3">
    <property type="entry name" value="RESPONSE REGULATORY DOMAIN-CONTAINING PROTEIN"/>
    <property type="match status" value="1"/>
</dbReference>
<organism evidence="4 5">
    <name type="scientific">Mucilaginibacter lappiensis</name>
    <dbReference type="NCBI Taxonomy" id="354630"/>
    <lineage>
        <taxon>Bacteria</taxon>
        <taxon>Pseudomonadati</taxon>
        <taxon>Bacteroidota</taxon>
        <taxon>Sphingobacteriia</taxon>
        <taxon>Sphingobacteriales</taxon>
        <taxon>Sphingobacteriaceae</taxon>
        <taxon>Mucilaginibacter</taxon>
    </lineage>
</organism>
<dbReference type="InterPro" id="IPR001789">
    <property type="entry name" value="Sig_transdc_resp-reg_receiver"/>
</dbReference>
<reference evidence="4 5" key="1">
    <citation type="submission" date="2020-08" db="EMBL/GenBank/DDBJ databases">
        <title>Genomic Encyclopedia of Type Strains, Phase IV (KMG-V): Genome sequencing to study the core and pangenomes of soil and plant-associated prokaryotes.</title>
        <authorList>
            <person name="Whitman W."/>
        </authorList>
    </citation>
    <scope>NUCLEOTIDE SEQUENCE [LARGE SCALE GENOMIC DNA]</scope>
    <source>
        <strain evidence="4 5">MP601</strain>
    </source>
</reference>
<comment type="caution">
    <text evidence="4">The sequence shown here is derived from an EMBL/GenBank/DDBJ whole genome shotgun (WGS) entry which is preliminary data.</text>
</comment>
<dbReference type="RefSeq" id="WP_183585033.1">
    <property type="nucleotide sequence ID" value="NZ_JACHCA010000001.1"/>
</dbReference>
<dbReference type="SUPFAM" id="SSF52172">
    <property type="entry name" value="CheY-like"/>
    <property type="match status" value="1"/>
</dbReference>
<dbReference type="InterPro" id="IPR011006">
    <property type="entry name" value="CheY-like_superfamily"/>
</dbReference>
<feature type="modified residue" description="4-aspartylphosphate" evidence="2">
    <location>
        <position position="53"/>
    </location>
</feature>
<dbReference type="GO" id="GO:0003677">
    <property type="term" value="F:DNA binding"/>
    <property type="evidence" value="ECO:0007669"/>
    <property type="project" value="UniProtKB-KW"/>
</dbReference>
<evidence type="ECO:0000259" key="3">
    <source>
        <dbReference type="PROSITE" id="PS50110"/>
    </source>
</evidence>
<evidence type="ECO:0000256" key="2">
    <source>
        <dbReference type="PROSITE-ProRule" id="PRU00169"/>
    </source>
</evidence>
<feature type="domain" description="Response regulatory" evidence="3">
    <location>
        <begin position="4"/>
        <end position="119"/>
    </location>
</feature>
<dbReference type="Proteomes" id="UP000548326">
    <property type="component" value="Unassembled WGS sequence"/>
</dbReference>
<dbReference type="InterPro" id="IPR050595">
    <property type="entry name" value="Bact_response_regulator"/>
</dbReference>
<protein>
    <submittedName>
        <fullName evidence="4">DNA-binding response OmpR family regulator</fullName>
    </submittedName>
</protein>
<proteinExistence type="predicted"/>
<dbReference type="PROSITE" id="PS50110">
    <property type="entry name" value="RESPONSE_REGULATORY"/>
    <property type="match status" value="1"/>
</dbReference>
<dbReference type="AlphaFoldDB" id="A0A841J4F5"/>
<dbReference type="SMART" id="SM00448">
    <property type="entry name" value="REC"/>
    <property type="match status" value="1"/>
</dbReference>
<dbReference type="EMBL" id="JACHCA010000001">
    <property type="protein sequence ID" value="MBB6126079.1"/>
    <property type="molecule type" value="Genomic_DNA"/>
</dbReference>
<accession>A0A841J4F5</accession>
<sequence length="121" mass="13560">MDKKILILDDNADILDMLSILLIDSGYQVHALSSGEKVFEIIKKFHPDLVLMDVMLANMDGRVICREIKTNTETDSIPVILISGTHDLAKSLNRQGAPNDFIAKPFDIQNLLAKIERQLVD</sequence>
<gene>
    <name evidence="4" type="ORF">HDF22_000180</name>
</gene>
<keyword evidence="4" id="KW-0238">DNA-binding</keyword>
<keyword evidence="1 2" id="KW-0597">Phosphoprotein</keyword>